<dbReference type="KEGG" id="psoj:PHYSODRAFT_522083"/>
<dbReference type="GO" id="GO:0004674">
    <property type="term" value="F:protein serine/threonine kinase activity"/>
    <property type="evidence" value="ECO:0007669"/>
    <property type="project" value="TreeGrafter"/>
</dbReference>
<evidence type="ECO:0000259" key="1">
    <source>
        <dbReference type="PROSITE" id="PS50011"/>
    </source>
</evidence>
<proteinExistence type="predicted"/>
<dbReference type="PROSITE" id="PS00108">
    <property type="entry name" value="PROTEIN_KINASE_ST"/>
    <property type="match status" value="1"/>
</dbReference>
<dbReference type="InterPro" id="IPR000719">
    <property type="entry name" value="Prot_kinase_dom"/>
</dbReference>
<dbReference type="RefSeq" id="XP_009534780.1">
    <property type="nucleotide sequence ID" value="XM_009536485.1"/>
</dbReference>
<dbReference type="InterPro" id="IPR011009">
    <property type="entry name" value="Kinase-like_dom_sf"/>
</dbReference>
<keyword evidence="3" id="KW-1185">Reference proteome</keyword>
<dbReference type="GeneID" id="20660469"/>
<feature type="domain" description="Protein kinase" evidence="1">
    <location>
        <begin position="162"/>
        <end position="431"/>
    </location>
</feature>
<dbReference type="EMBL" id="JH159159">
    <property type="protein sequence ID" value="EGZ09919.1"/>
    <property type="molecule type" value="Genomic_DNA"/>
</dbReference>
<dbReference type="PANTHER" id="PTHR44329">
    <property type="entry name" value="SERINE/THREONINE-PROTEIN KINASE TNNI3K-RELATED"/>
    <property type="match status" value="1"/>
</dbReference>
<name>G5A2M9_PHYSP</name>
<dbReference type="PANTHER" id="PTHR44329:SF214">
    <property type="entry name" value="PROTEIN KINASE DOMAIN-CONTAINING PROTEIN"/>
    <property type="match status" value="1"/>
</dbReference>
<dbReference type="PROSITE" id="PS50011">
    <property type="entry name" value="PROTEIN_KINASE_DOM"/>
    <property type="match status" value="1"/>
</dbReference>
<protein>
    <recommendedName>
        <fullName evidence="1">Protein kinase domain-containing protein</fullName>
    </recommendedName>
</protein>
<dbReference type="Gene3D" id="1.10.510.10">
    <property type="entry name" value="Transferase(Phosphotransferase) domain 1"/>
    <property type="match status" value="1"/>
</dbReference>
<reference evidence="2 3" key="1">
    <citation type="journal article" date="2006" name="Science">
        <title>Phytophthora genome sequences uncover evolutionary origins and mechanisms of pathogenesis.</title>
        <authorList>
            <person name="Tyler B.M."/>
            <person name="Tripathy S."/>
            <person name="Zhang X."/>
            <person name="Dehal P."/>
            <person name="Jiang R.H."/>
            <person name="Aerts A."/>
            <person name="Arredondo F.D."/>
            <person name="Baxter L."/>
            <person name="Bensasson D."/>
            <person name="Beynon J.L."/>
            <person name="Chapman J."/>
            <person name="Damasceno C.M."/>
            <person name="Dorrance A.E."/>
            <person name="Dou D."/>
            <person name="Dickerman A.W."/>
            <person name="Dubchak I.L."/>
            <person name="Garbelotto M."/>
            <person name="Gijzen M."/>
            <person name="Gordon S.G."/>
            <person name="Govers F."/>
            <person name="Grunwald N.J."/>
            <person name="Huang W."/>
            <person name="Ivors K.L."/>
            <person name="Jones R.W."/>
            <person name="Kamoun S."/>
            <person name="Krampis K."/>
            <person name="Lamour K.H."/>
            <person name="Lee M.K."/>
            <person name="McDonald W.H."/>
            <person name="Medina M."/>
            <person name="Meijer H.J."/>
            <person name="Nordberg E.K."/>
            <person name="Maclean D.J."/>
            <person name="Ospina-Giraldo M.D."/>
            <person name="Morris P.F."/>
            <person name="Phuntumart V."/>
            <person name="Putnam N.H."/>
            <person name="Rash S."/>
            <person name="Rose J.K."/>
            <person name="Sakihama Y."/>
            <person name="Salamov A.A."/>
            <person name="Savidor A."/>
            <person name="Scheuring C.F."/>
            <person name="Smith B.M."/>
            <person name="Sobral B.W."/>
            <person name="Terry A."/>
            <person name="Torto-Alalibo T.A."/>
            <person name="Win J."/>
            <person name="Xu Z."/>
            <person name="Zhang H."/>
            <person name="Grigoriev I.V."/>
            <person name="Rokhsar D.S."/>
            <person name="Boore J.L."/>
        </authorList>
    </citation>
    <scope>NUCLEOTIDE SEQUENCE [LARGE SCALE GENOMIC DNA]</scope>
    <source>
        <strain evidence="2 3">P6497</strain>
    </source>
</reference>
<organism evidence="2 3">
    <name type="scientific">Phytophthora sojae (strain P6497)</name>
    <name type="common">Soybean stem and root rot agent</name>
    <name type="synonym">Phytophthora megasperma f. sp. glycines</name>
    <dbReference type="NCBI Taxonomy" id="1094619"/>
    <lineage>
        <taxon>Eukaryota</taxon>
        <taxon>Sar</taxon>
        <taxon>Stramenopiles</taxon>
        <taxon>Oomycota</taxon>
        <taxon>Peronosporomycetes</taxon>
        <taxon>Peronosporales</taxon>
        <taxon>Peronosporaceae</taxon>
        <taxon>Phytophthora</taxon>
    </lineage>
</organism>
<dbReference type="SMART" id="SM00220">
    <property type="entry name" value="S_TKc"/>
    <property type="match status" value="1"/>
</dbReference>
<dbReference type="InterPro" id="IPR051681">
    <property type="entry name" value="Ser/Thr_Kinases-Pseudokinases"/>
</dbReference>
<dbReference type="InterPro" id="IPR008271">
    <property type="entry name" value="Ser/Thr_kinase_AS"/>
</dbReference>
<dbReference type="SUPFAM" id="SSF56112">
    <property type="entry name" value="Protein kinase-like (PK-like)"/>
    <property type="match status" value="1"/>
</dbReference>
<dbReference type="GO" id="GO:0005524">
    <property type="term" value="F:ATP binding"/>
    <property type="evidence" value="ECO:0007669"/>
    <property type="project" value="InterPro"/>
</dbReference>
<evidence type="ECO:0000313" key="2">
    <source>
        <dbReference type="EMBL" id="EGZ09919.1"/>
    </source>
</evidence>
<dbReference type="AlphaFoldDB" id="G5A2M9"/>
<dbReference type="Proteomes" id="UP000002640">
    <property type="component" value="Unassembled WGS sequence"/>
</dbReference>
<dbReference type="Pfam" id="PF07714">
    <property type="entry name" value="PK_Tyr_Ser-Thr"/>
    <property type="match status" value="1"/>
</dbReference>
<dbReference type="Gene3D" id="3.30.200.20">
    <property type="entry name" value="Phosphorylase Kinase, domain 1"/>
    <property type="match status" value="1"/>
</dbReference>
<gene>
    <name evidence="2" type="ORF">PHYSODRAFT_522083</name>
</gene>
<accession>G5A2M9</accession>
<dbReference type="SMR" id="G5A2M9"/>
<evidence type="ECO:0000313" key="3">
    <source>
        <dbReference type="Proteomes" id="UP000002640"/>
    </source>
</evidence>
<dbReference type="STRING" id="1094619.G5A2M9"/>
<dbReference type="InParanoid" id="G5A2M9"/>
<dbReference type="InterPro" id="IPR001245">
    <property type="entry name" value="Ser-Thr/Tyr_kinase_cat_dom"/>
</dbReference>
<sequence length="432" mass="48502">MDGYVFERILSVHQQLLGSICAKDVVRSFVEILMRFQASLVHRADSSVSSFCVASSRSVEHTSASFHAEIDALISRCGFTKSETTSIHDWKQHCNFLRLNQQESFQTALDSLVDDLGEEEERVEAATLLLRAIERTAASIAGLSDDQERIVVPKWFIPRYEVEVGTQISAGSFGAVHHGKWLNATVAVKCLFQSDRKIFLREANIWSTLNHPNVVKLYGACHAGNSSSPLRSLDESERQTERRPFFVCEYASEGTLNEYLKKWESRHQSRSNVWKCLCEAARGLQHLHESGIIHGDLKGNNILVGSDYQAKLTDFGLSAFAKKLKWTGSTKTVCAIRWKAPERLGGYDRGPSFASDVYSFGMCIIEAVTGTFPWRETMDEDVVISEVTQGKLPPRPDVFNDEQWDLVSRMCRLNPDERVTIAAVVVLLDSLC</sequence>